<sequence length="627" mass="68526">MELSILITIILPLVGFLLLFLGGRSISNKLSGAIATLTVAASFVLSILIFTSIKSTGESIHIHLFDWIQFADFKIDFAFHIDQLNALWLLFVTGIGALIHWYSTSYMKGDDDYNKYFSYLNLFVFFMLVLVSGSNLLIMFIGWEGVGLCSYLLIGFWHKNQAFNDAAKKAFIMNRIGDLGFLIGAFILISLYNTIDFVELRQLTEHGTSLAALPLLGGATLALFVAAAGKSAQIPLYTWLPDAMAGPTPVSALIHAATMVTAGIFMITRLNFIFDLTPDVQNIIAVVGALTSLLAASIGLAQNDIKKVLAYSTVSQLGLMFLAIGLGAYEIAVFHVITHAFFKACLFLGSGSVIHAVGGEQDMRHMGGLKKYMGITYVTFLISSLAISGIPPFSGFFSKDEILMTAFHNNMVLYIIGSLASIMTAFYMFRLIYLTFFNQFRGTEEQKSHLHESPKSMTTPLIVLAILATVGGAISLPGSSWLNDFLAPAIVHNAAAHPHELGTTEYLLMAVAVVGALIGIGLAYNKYGKGKFVPGNDNQLSGIQKVLSNKFYIDEIYNVLIVSPINWLGSVFKTIFEPLIAGIVLSFGRFAHELSYQGKKAQNGNIGLYLFAFVFGICAIVYYLFIR</sequence>
<gene>
    <name evidence="9" type="ORF">CDL10_07135</name>
</gene>
<feature type="domain" description="NADH:quinone oxidoreductase/Mrp antiporter transmembrane" evidence="7">
    <location>
        <begin position="134"/>
        <end position="424"/>
    </location>
</feature>
<dbReference type="Proteomes" id="UP000231960">
    <property type="component" value="Unassembled WGS sequence"/>
</dbReference>
<evidence type="ECO:0000256" key="1">
    <source>
        <dbReference type="ARBA" id="ARBA00004127"/>
    </source>
</evidence>
<feature type="transmembrane region" description="Helical" evidence="6">
    <location>
        <begin position="30"/>
        <end position="53"/>
    </location>
</feature>
<dbReference type="GO" id="GO:0008137">
    <property type="term" value="F:NADH dehydrogenase (ubiquinone) activity"/>
    <property type="evidence" value="ECO:0007669"/>
    <property type="project" value="InterPro"/>
</dbReference>
<dbReference type="GO" id="GO:0003954">
    <property type="term" value="F:NADH dehydrogenase activity"/>
    <property type="evidence" value="ECO:0007669"/>
    <property type="project" value="TreeGrafter"/>
</dbReference>
<evidence type="ECO:0000259" key="8">
    <source>
        <dbReference type="Pfam" id="PF00662"/>
    </source>
</evidence>
<keyword evidence="3 6" id="KW-1133">Transmembrane helix</keyword>
<feature type="transmembrane region" description="Helical" evidence="6">
    <location>
        <begin position="411"/>
        <end position="436"/>
    </location>
</feature>
<feature type="transmembrane region" description="Helical" evidence="6">
    <location>
        <begin position="457"/>
        <end position="476"/>
    </location>
</feature>
<feature type="transmembrane region" description="Helical" evidence="6">
    <location>
        <begin position="506"/>
        <end position="524"/>
    </location>
</feature>
<evidence type="ECO:0000256" key="3">
    <source>
        <dbReference type="ARBA" id="ARBA00022989"/>
    </source>
</evidence>
<dbReference type="PRINTS" id="PR01435">
    <property type="entry name" value="NPOXDRDTASE5"/>
</dbReference>
<evidence type="ECO:0000313" key="9">
    <source>
        <dbReference type="EMBL" id="PJR04333.1"/>
    </source>
</evidence>
<accession>A0A2M9R6J9</accession>
<dbReference type="InterPro" id="IPR001750">
    <property type="entry name" value="ND/Mrp_TM"/>
</dbReference>
<dbReference type="GO" id="GO:0048038">
    <property type="term" value="F:quinone binding"/>
    <property type="evidence" value="ECO:0007669"/>
    <property type="project" value="UniProtKB-KW"/>
</dbReference>
<name>A0A2M9R6J9_9FLAO</name>
<dbReference type="PANTHER" id="PTHR42829:SF2">
    <property type="entry name" value="NADH-UBIQUINONE OXIDOREDUCTASE CHAIN 5"/>
    <property type="match status" value="1"/>
</dbReference>
<keyword evidence="10" id="KW-1185">Reference proteome</keyword>
<feature type="domain" description="NADH-Ubiquinone oxidoreductase (complex I) chain 5 N-terminal" evidence="8">
    <location>
        <begin position="67"/>
        <end position="117"/>
    </location>
</feature>
<dbReference type="InterPro" id="IPR018393">
    <property type="entry name" value="NADHpl_OxRdtase_5_subgr"/>
</dbReference>
<dbReference type="RefSeq" id="WP_100677893.1">
    <property type="nucleotide sequence ID" value="NZ_NIPO01000001.1"/>
</dbReference>
<evidence type="ECO:0000256" key="5">
    <source>
        <dbReference type="RuleBase" id="RU000320"/>
    </source>
</evidence>
<feature type="transmembrane region" description="Helical" evidence="6">
    <location>
        <begin position="372"/>
        <end position="391"/>
    </location>
</feature>
<feature type="transmembrane region" description="Helical" evidence="6">
    <location>
        <begin position="250"/>
        <end position="274"/>
    </location>
</feature>
<evidence type="ECO:0000256" key="4">
    <source>
        <dbReference type="ARBA" id="ARBA00023136"/>
    </source>
</evidence>
<dbReference type="PRINTS" id="PR01434">
    <property type="entry name" value="NADHDHGNASE5"/>
</dbReference>
<dbReference type="OrthoDB" id="9807568at2"/>
<dbReference type="NCBIfam" id="NF005141">
    <property type="entry name" value="PRK06590.1"/>
    <property type="match status" value="1"/>
</dbReference>
<evidence type="ECO:0000256" key="6">
    <source>
        <dbReference type="SAM" id="Phobius"/>
    </source>
</evidence>
<feature type="transmembrane region" description="Helical" evidence="6">
    <location>
        <begin position="6"/>
        <end position="23"/>
    </location>
</feature>
<comment type="subcellular location">
    <subcellularLocation>
        <location evidence="1">Endomembrane system</location>
        <topology evidence="1">Multi-pass membrane protein</topology>
    </subcellularLocation>
    <subcellularLocation>
        <location evidence="5">Membrane</location>
        <topology evidence="5">Multi-pass membrane protein</topology>
    </subcellularLocation>
</comment>
<protein>
    <submittedName>
        <fullName evidence="9">NADH-quinone oxidoreductase subunit L</fullName>
    </submittedName>
</protein>
<dbReference type="GO" id="GO:0012505">
    <property type="term" value="C:endomembrane system"/>
    <property type="evidence" value="ECO:0007669"/>
    <property type="project" value="UniProtKB-SubCell"/>
</dbReference>
<comment type="caution">
    <text evidence="9">The sequence shown here is derived from an EMBL/GenBank/DDBJ whole genome shotgun (WGS) entry which is preliminary data.</text>
</comment>
<keyword evidence="4 6" id="KW-0472">Membrane</keyword>
<proteinExistence type="predicted"/>
<dbReference type="NCBIfam" id="TIGR01974">
    <property type="entry name" value="NDH_I_L"/>
    <property type="match status" value="1"/>
</dbReference>
<feature type="transmembrane region" description="Helical" evidence="6">
    <location>
        <begin position="116"/>
        <end position="134"/>
    </location>
</feature>
<reference evidence="9 10" key="1">
    <citation type="submission" date="2017-06" db="EMBL/GenBank/DDBJ databases">
        <title>Description of Avrilella dinanensis gen. nov. sp. nov.</title>
        <authorList>
            <person name="Leyer C."/>
            <person name="Sassi M."/>
            <person name="Minet J."/>
            <person name="Kayal S."/>
            <person name="Cattoir V."/>
        </authorList>
    </citation>
    <scope>NUCLEOTIDE SEQUENCE [LARGE SCALE GENOMIC DNA]</scope>
    <source>
        <strain evidence="9 10">UR159</strain>
    </source>
</reference>
<dbReference type="GO" id="GO:0016020">
    <property type="term" value="C:membrane"/>
    <property type="evidence" value="ECO:0007669"/>
    <property type="project" value="UniProtKB-SubCell"/>
</dbReference>
<feature type="transmembrane region" description="Helical" evidence="6">
    <location>
        <begin position="308"/>
        <end position="329"/>
    </location>
</feature>
<feature type="transmembrane region" description="Helical" evidence="6">
    <location>
        <begin position="140"/>
        <end position="158"/>
    </location>
</feature>
<dbReference type="InterPro" id="IPR003945">
    <property type="entry name" value="NU5C-like"/>
</dbReference>
<organism evidence="9 10">
    <name type="scientific">Avrilella dinanensis</name>
    <dbReference type="NCBI Taxonomy" id="2008672"/>
    <lineage>
        <taxon>Bacteria</taxon>
        <taxon>Pseudomonadati</taxon>
        <taxon>Bacteroidota</taxon>
        <taxon>Flavobacteriia</taxon>
        <taxon>Flavobacteriales</taxon>
        <taxon>Flavobacteriaceae</taxon>
        <taxon>Avrilella</taxon>
    </lineage>
</organism>
<dbReference type="EMBL" id="NIPO01000001">
    <property type="protein sequence ID" value="PJR04333.1"/>
    <property type="molecule type" value="Genomic_DNA"/>
</dbReference>
<evidence type="ECO:0000259" key="7">
    <source>
        <dbReference type="Pfam" id="PF00361"/>
    </source>
</evidence>
<dbReference type="Pfam" id="PF00361">
    <property type="entry name" value="Proton_antipo_M"/>
    <property type="match status" value="1"/>
</dbReference>
<dbReference type="Pfam" id="PF00662">
    <property type="entry name" value="Proton_antipo_N"/>
    <property type="match status" value="1"/>
</dbReference>
<dbReference type="Gene3D" id="1.20.5.2700">
    <property type="match status" value="1"/>
</dbReference>
<dbReference type="AlphaFoldDB" id="A0A2M9R6J9"/>
<feature type="transmembrane region" description="Helical" evidence="6">
    <location>
        <begin position="179"/>
        <end position="198"/>
    </location>
</feature>
<evidence type="ECO:0000313" key="10">
    <source>
        <dbReference type="Proteomes" id="UP000231960"/>
    </source>
</evidence>
<dbReference type="GO" id="GO:0015990">
    <property type="term" value="P:electron transport coupled proton transport"/>
    <property type="evidence" value="ECO:0007669"/>
    <property type="project" value="TreeGrafter"/>
</dbReference>
<feature type="transmembrane region" description="Helical" evidence="6">
    <location>
        <begin position="280"/>
        <end position="301"/>
    </location>
</feature>
<evidence type="ECO:0000256" key="2">
    <source>
        <dbReference type="ARBA" id="ARBA00022692"/>
    </source>
</evidence>
<feature type="transmembrane region" description="Helical" evidence="6">
    <location>
        <begin position="210"/>
        <end position="229"/>
    </location>
</feature>
<dbReference type="InterPro" id="IPR001516">
    <property type="entry name" value="Proton_antipo_N"/>
</dbReference>
<feature type="transmembrane region" description="Helical" evidence="6">
    <location>
        <begin position="341"/>
        <end position="360"/>
    </location>
</feature>
<keyword evidence="2 5" id="KW-0812">Transmembrane</keyword>
<feature type="transmembrane region" description="Helical" evidence="6">
    <location>
        <begin position="86"/>
        <end position="104"/>
    </location>
</feature>
<feature type="transmembrane region" description="Helical" evidence="6">
    <location>
        <begin position="606"/>
        <end position="626"/>
    </location>
</feature>
<dbReference type="PANTHER" id="PTHR42829">
    <property type="entry name" value="NADH-UBIQUINONE OXIDOREDUCTASE CHAIN 5"/>
    <property type="match status" value="1"/>
</dbReference>
<dbReference type="GO" id="GO:0042773">
    <property type="term" value="P:ATP synthesis coupled electron transport"/>
    <property type="evidence" value="ECO:0007669"/>
    <property type="project" value="InterPro"/>
</dbReference>